<dbReference type="InterPro" id="IPR025874">
    <property type="entry name" value="DZR"/>
</dbReference>
<evidence type="ECO:0000259" key="1">
    <source>
        <dbReference type="Pfam" id="PF12773"/>
    </source>
</evidence>
<evidence type="ECO:0000313" key="2">
    <source>
        <dbReference type="EMBL" id="KZD58087.1"/>
    </source>
</evidence>
<name>A0A164M4A0_BACCE</name>
<dbReference type="RefSeq" id="WP_063262283.1">
    <property type="nucleotide sequence ID" value="NZ_LJKE01000084.1"/>
</dbReference>
<gene>
    <name evidence="2" type="ORF">B4088_4369</name>
</gene>
<dbReference type="AlphaFoldDB" id="A0A164M4A0"/>
<evidence type="ECO:0000313" key="3">
    <source>
        <dbReference type="Proteomes" id="UP000076482"/>
    </source>
</evidence>
<proteinExistence type="predicted"/>
<dbReference type="EMBL" id="LJKE01000084">
    <property type="protein sequence ID" value="KZD58087.1"/>
    <property type="molecule type" value="Genomic_DNA"/>
</dbReference>
<sequence length="163" mass="17854">MSDLQTKLGSGMNKLQEGIEQGKMKLQVAQEIAQLKKGMQVQMQKKAEVLLELGQQVYVQLRGNGVNEESLKEMIAPVQEFDVAIYQARKRIVELQKQQGEKATCECGGSLSMNDKFCGSCGNPNPMLAVDTDGETANCISCNEQIDENSTYCPVCGIKQSGE</sequence>
<accession>A0A164M4A0</accession>
<feature type="domain" description="DZANK-type" evidence="1">
    <location>
        <begin position="106"/>
        <end position="157"/>
    </location>
</feature>
<protein>
    <recommendedName>
        <fullName evidence="1">DZANK-type domain-containing protein</fullName>
    </recommendedName>
</protein>
<dbReference type="Proteomes" id="UP000076482">
    <property type="component" value="Unassembled WGS sequence"/>
</dbReference>
<reference evidence="2 3" key="1">
    <citation type="submission" date="2015-09" db="EMBL/GenBank/DDBJ databases">
        <title>Bacillus cereus food isolates.</title>
        <authorList>
            <person name="Boekhorst J."/>
        </authorList>
    </citation>
    <scope>NUCLEOTIDE SEQUENCE [LARGE SCALE GENOMIC DNA]</scope>
    <source>
        <strain evidence="2 3">B4088</strain>
    </source>
</reference>
<organism evidence="2 3">
    <name type="scientific">Bacillus cereus</name>
    <dbReference type="NCBI Taxonomy" id="1396"/>
    <lineage>
        <taxon>Bacteria</taxon>
        <taxon>Bacillati</taxon>
        <taxon>Bacillota</taxon>
        <taxon>Bacilli</taxon>
        <taxon>Bacillales</taxon>
        <taxon>Bacillaceae</taxon>
        <taxon>Bacillus</taxon>
        <taxon>Bacillus cereus group</taxon>
    </lineage>
</organism>
<comment type="caution">
    <text evidence="2">The sequence shown here is derived from an EMBL/GenBank/DDBJ whole genome shotgun (WGS) entry which is preliminary data.</text>
</comment>
<dbReference type="PATRIC" id="fig|1396.535.peg.1454"/>
<dbReference type="Pfam" id="PF12773">
    <property type="entry name" value="DZR"/>
    <property type="match status" value="1"/>
</dbReference>